<keyword evidence="3" id="KW-1185">Reference proteome</keyword>
<reference evidence="3" key="2">
    <citation type="submission" date="2018-04" db="EMBL/GenBank/DDBJ databases">
        <title>OglaRS2 (Oryza glaberrima Reference Sequence Version 2).</title>
        <authorList>
            <person name="Zhang J."/>
            <person name="Kudrna D."/>
            <person name="Lee S."/>
            <person name="Talag J."/>
            <person name="Rajasekar S."/>
            <person name="Wing R.A."/>
        </authorList>
    </citation>
    <scope>NUCLEOTIDE SEQUENCE [LARGE SCALE GENOMIC DNA]</scope>
    <source>
        <strain evidence="3">cv. IRGC 96717</strain>
    </source>
</reference>
<dbReference type="eggNOG" id="KOG1075">
    <property type="taxonomic scope" value="Eukaryota"/>
</dbReference>
<dbReference type="Pfam" id="PF13966">
    <property type="entry name" value="zf-RVT"/>
    <property type="match status" value="1"/>
</dbReference>
<dbReference type="Gramene" id="ORGLA03G0413800.1">
    <property type="protein sequence ID" value="ORGLA03G0413800.1"/>
    <property type="gene ID" value="ORGLA03G0413800"/>
</dbReference>
<sequence>ATDQWLLDLDLPPASGWTTELVSQLINVWSAVHNMHFTENEEDKIVWKLTSHGEYTATSVYKAQLLGTTATNFNILIWKPWAPRKCKTFAWLIIQNRVWTSDRLATRGWQNNSFCPLCRHTQETALHLLVECRYTRKIWAALSDWIGCGQLNPGQWQPAQSVSEWWEATANLKEVPKKALRTLTLLVNWEIWNERNRRIFQHKELSTESLLAKIKEEAKTWSRAGARHLGSWLAFYF</sequence>
<feature type="domain" description="Reverse transcriptase zinc-binding" evidence="1">
    <location>
        <begin position="55"/>
        <end position="139"/>
    </location>
</feature>
<dbReference type="HOGENOM" id="CLU_000680_15_3_1"/>
<evidence type="ECO:0000313" key="2">
    <source>
        <dbReference type="EnsemblPlants" id="ORGLA03G0413800.1"/>
    </source>
</evidence>
<dbReference type="EnsemblPlants" id="ORGLA03G0413800.1">
    <property type="protein sequence ID" value="ORGLA03G0413800.1"/>
    <property type="gene ID" value="ORGLA03G0413800"/>
</dbReference>
<dbReference type="PANTHER" id="PTHR47746:SF75">
    <property type="entry name" value="AMINOTRANSFERASE-LIKE PLANT MOBILE DOMAIN-CONTAINING PROTEIN"/>
    <property type="match status" value="1"/>
</dbReference>
<dbReference type="AlphaFoldDB" id="I1PIE2"/>
<organism evidence="2 3">
    <name type="scientific">Oryza glaberrima</name>
    <name type="common">African rice</name>
    <dbReference type="NCBI Taxonomy" id="4538"/>
    <lineage>
        <taxon>Eukaryota</taxon>
        <taxon>Viridiplantae</taxon>
        <taxon>Streptophyta</taxon>
        <taxon>Embryophyta</taxon>
        <taxon>Tracheophyta</taxon>
        <taxon>Spermatophyta</taxon>
        <taxon>Magnoliopsida</taxon>
        <taxon>Liliopsida</taxon>
        <taxon>Poales</taxon>
        <taxon>Poaceae</taxon>
        <taxon>BOP clade</taxon>
        <taxon>Oryzoideae</taxon>
        <taxon>Oryzeae</taxon>
        <taxon>Oryzinae</taxon>
        <taxon>Oryza</taxon>
    </lineage>
</organism>
<reference evidence="2" key="1">
    <citation type="submission" date="2015-06" db="UniProtKB">
        <authorList>
            <consortium name="EnsemblPlants"/>
        </authorList>
    </citation>
    <scope>IDENTIFICATION</scope>
</reference>
<evidence type="ECO:0000313" key="3">
    <source>
        <dbReference type="Proteomes" id="UP000007306"/>
    </source>
</evidence>
<accession>I1PIE2</accession>
<dbReference type="OMA" id="LANICLC"/>
<name>I1PIE2_ORYGL</name>
<proteinExistence type="predicted"/>
<dbReference type="STRING" id="4538.I1PIE2"/>
<dbReference type="Proteomes" id="UP000007306">
    <property type="component" value="Unassembled WGS sequence"/>
</dbReference>
<evidence type="ECO:0000259" key="1">
    <source>
        <dbReference type="Pfam" id="PF13966"/>
    </source>
</evidence>
<dbReference type="PANTHER" id="PTHR47746">
    <property type="entry name" value="ZF-RVT DOMAIN-CONTAINING PROTEIN"/>
    <property type="match status" value="1"/>
</dbReference>
<protein>
    <recommendedName>
        <fullName evidence="1">Reverse transcriptase zinc-binding domain-containing protein</fullName>
    </recommendedName>
</protein>
<dbReference type="InterPro" id="IPR026960">
    <property type="entry name" value="RVT-Znf"/>
</dbReference>